<proteinExistence type="inferred from homology"/>
<dbReference type="GeneID" id="105896655"/>
<reference evidence="17" key="1">
    <citation type="submission" date="2025-08" db="UniProtKB">
        <authorList>
            <consortium name="RefSeq"/>
        </authorList>
    </citation>
    <scope>IDENTIFICATION</scope>
</reference>
<dbReference type="PANTHER" id="PTHR24020:SF29">
    <property type="entry name" value="COLLAGEN ALPHA-2(VI) CHAIN"/>
    <property type="match status" value="1"/>
</dbReference>
<accession>A0A6P3VQY5</accession>
<evidence type="ECO:0000256" key="12">
    <source>
        <dbReference type="ARBA" id="ARBA00070549"/>
    </source>
</evidence>
<evidence type="ECO:0000256" key="6">
    <source>
        <dbReference type="ARBA" id="ARBA00022889"/>
    </source>
</evidence>
<keyword evidence="7 17" id="KW-0176">Collagen</keyword>
<protein>
    <recommendedName>
        <fullName evidence="12">Collagen alpha-2(VI) chain</fullName>
    </recommendedName>
</protein>
<evidence type="ECO:0000256" key="4">
    <source>
        <dbReference type="ARBA" id="ARBA00022729"/>
    </source>
</evidence>
<feature type="signal peptide" evidence="14">
    <location>
        <begin position="1"/>
        <end position="21"/>
    </location>
</feature>
<organism evidence="16 17">
    <name type="scientific">Clupea harengus</name>
    <name type="common">Atlantic herring</name>
    <dbReference type="NCBI Taxonomy" id="7950"/>
    <lineage>
        <taxon>Eukaryota</taxon>
        <taxon>Metazoa</taxon>
        <taxon>Chordata</taxon>
        <taxon>Craniata</taxon>
        <taxon>Vertebrata</taxon>
        <taxon>Euteleostomi</taxon>
        <taxon>Actinopterygii</taxon>
        <taxon>Neopterygii</taxon>
        <taxon>Teleostei</taxon>
        <taxon>Clupei</taxon>
        <taxon>Clupeiformes</taxon>
        <taxon>Clupeoidei</taxon>
        <taxon>Clupeidae</taxon>
        <taxon>Clupea</taxon>
    </lineage>
</organism>
<dbReference type="InterPro" id="IPR002035">
    <property type="entry name" value="VWF_A"/>
</dbReference>
<feature type="compositionally biased region" description="Gly residues" evidence="13">
    <location>
        <begin position="259"/>
        <end position="268"/>
    </location>
</feature>
<dbReference type="Pfam" id="PF01391">
    <property type="entry name" value="Collagen"/>
    <property type="match status" value="2"/>
</dbReference>
<dbReference type="GO" id="GO:0007409">
    <property type="term" value="P:axonogenesis"/>
    <property type="evidence" value="ECO:0007669"/>
    <property type="project" value="Ensembl"/>
</dbReference>
<dbReference type="CDD" id="cd01450">
    <property type="entry name" value="vWFA_subfamily_ECM"/>
    <property type="match status" value="1"/>
</dbReference>
<comment type="function">
    <text evidence="10">Collagen VI acts as a cell-binding protein.</text>
</comment>
<evidence type="ECO:0000256" key="9">
    <source>
        <dbReference type="ARBA" id="ARBA00023278"/>
    </source>
</evidence>
<dbReference type="GO" id="GO:0055001">
    <property type="term" value="P:muscle cell development"/>
    <property type="evidence" value="ECO:0007669"/>
    <property type="project" value="Ensembl"/>
</dbReference>
<dbReference type="InterPro" id="IPR050525">
    <property type="entry name" value="ECM_Assembly_Org"/>
</dbReference>
<dbReference type="FunFam" id="3.40.50.410:FF:000052">
    <property type="entry name" value="collagen alpha-2(VI) chain isoform X1"/>
    <property type="match status" value="1"/>
</dbReference>
<evidence type="ECO:0000256" key="8">
    <source>
        <dbReference type="ARBA" id="ARBA00023180"/>
    </source>
</evidence>
<keyword evidence="4 14" id="KW-0732">Signal</keyword>
<evidence type="ECO:0000259" key="15">
    <source>
        <dbReference type="PROSITE" id="PS50234"/>
    </source>
</evidence>
<keyword evidence="2" id="KW-0964">Secreted</keyword>
<feature type="compositionally biased region" description="Basic and acidic residues" evidence="13">
    <location>
        <begin position="559"/>
        <end position="568"/>
    </location>
</feature>
<dbReference type="FunFam" id="3.40.50.410:FF:000026">
    <property type="entry name" value="Collagen, type VI, alpha 1"/>
    <property type="match status" value="1"/>
</dbReference>
<dbReference type="AlphaFoldDB" id="A0A6P3VQY5"/>
<keyword evidence="8" id="KW-0325">Glycoprotein</keyword>
<dbReference type="GO" id="GO:0005581">
    <property type="term" value="C:collagen trimer"/>
    <property type="evidence" value="ECO:0007669"/>
    <property type="project" value="UniProtKB-KW"/>
</dbReference>
<dbReference type="SMART" id="SM00327">
    <property type="entry name" value="VWA"/>
    <property type="match status" value="3"/>
</dbReference>
<dbReference type="GO" id="GO:0007155">
    <property type="term" value="P:cell adhesion"/>
    <property type="evidence" value="ECO:0007669"/>
    <property type="project" value="UniProtKB-KW"/>
</dbReference>
<dbReference type="RefSeq" id="XP_012678896.1">
    <property type="nucleotide sequence ID" value="XM_012823442.2"/>
</dbReference>
<keyword evidence="16" id="KW-1185">Reference proteome</keyword>
<name>A0A6P3VQY5_CLUHA</name>
<keyword evidence="9" id="KW-0379">Hydroxylation</keyword>
<feature type="compositionally biased region" description="Gly residues" evidence="13">
    <location>
        <begin position="349"/>
        <end position="358"/>
    </location>
</feature>
<evidence type="ECO:0000256" key="7">
    <source>
        <dbReference type="ARBA" id="ARBA00023119"/>
    </source>
</evidence>
<comment type="subcellular location">
    <subcellularLocation>
        <location evidence="1">Secreted</location>
        <location evidence="1">Extracellular space</location>
        <location evidence="1">Extracellular matrix</location>
    </subcellularLocation>
</comment>
<dbReference type="Proteomes" id="UP000515152">
    <property type="component" value="Chromosome 21"/>
</dbReference>
<evidence type="ECO:0000256" key="13">
    <source>
        <dbReference type="SAM" id="MobiDB-lite"/>
    </source>
</evidence>
<evidence type="ECO:0000256" key="14">
    <source>
        <dbReference type="SAM" id="SignalP"/>
    </source>
</evidence>
<evidence type="ECO:0000256" key="11">
    <source>
        <dbReference type="ARBA" id="ARBA00044000"/>
    </source>
</evidence>
<dbReference type="Gene3D" id="3.40.50.410">
    <property type="entry name" value="von Willebrand factor, type A domain"/>
    <property type="match status" value="3"/>
</dbReference>
<dbReference type="SUPFAM" id="SSF53300">
    <property type="entry name" value="vWA-like"/>
    <property type="match status" value="3"/>
</dbReference>
<evidence type="ECO:0000256" key="10">
    <source>
        <dbReference type="ARBA" id="ARBA00043858"/>
    </source>
</evidence>
<sequence length="1014" mass="106670">MVMLKVLVLCLLYGAAVHVQAQDCHTKPECPIHLYFVIDTSETIALQEPPPGSLVNSLRTFTQRFAAELKDQDYQGLVQITWKVGGLHFSQTQKVFSSITDTATFQTNLQSIQYLGKGTYIDCAITNMTAQIMSSNEPSLRYAVVITDGHVTGNPCGGIKKSAELARDQNIRLFVVAASQNVDEAGLREIANSPAGVYRHDYLAVNITDKGIQISEDTYKRIIKAMLHQAYQECYKVKCLETDGPDGPTGHRGQKGAKGDQGGAGPKGDIGRQGDPGIEGPIGHPGPKGDNGLKGEKGEIGTQGKKGVAGLPGRNGTDGQKGKIGRVGSPGCKGDPGDKGPDGHPGDVGDAGFGGSSGEKGDSGRPGRSGPPGPAGGPGPKGERGSSGAPGLPGRKGPAGKEGGPGPLGEPGRRGDFGSKGSTGPAGPNGEKGEQGPEGQRGLPGESGTKGTKGDNGLPGPRGPPGALGEPGINGSRGDPGDMGPRGDPGTPGPKGDGGRPGFSYPGPRGSTGDRGGKGSSGPRGGRGDCGAKGDPGLKGTPGDAGESGPHGEPGPRGFRGDAGRDGDSGPEGDPGLTECDVMSYIRETCGCCDCEKRCGALDIVFVIDSSESVGLTNFTLEKNFVINTINRLGSMAKDPNSETGTRVGVVQYSHTGTFQAIQPSDARIDSLAAFKDAVKKLEWIAGGTFTPSALKFAYDNLIRDSKRSKARVSVVVITDGRFDPRDNDKLLTYLCNQPREIDVAAIGIGDMFAVPGDNENLESIACLNTGPKKGRVIPMRRFADLVAEDFIDQIETVLCPDPVIVCPDLPCKTEPAVASCAQRPVDLVFLLDGSERLGLDNFRRAQEFVERVSQRLTLARDKDDERNARISLVQYGGESDQRVVFPLSHNFTLITDALSRMSYMDSSSSVGPAITYAINNVVMSNRDRQARRHAELAFVFLTDGVTSEKGLSEGIVAMRRSEAVPVVVAMGNDVDQEVLTKLALQDEAAIFRGQDFNQLAKSNFFERFIRWIC</sequence>
<dbReference type="PANTHER" id="PTHR24020">
    <property type="entry name" value="COLLAGEN ALPHA"/>
    <property type="match status" value="1"/>
</dbReference>
<feature type="domain" description="VWFA" evidence="15">
    <location>
        <begin position="603"/>
        <end position="795"/>
    </location>
</feature>
<dbReference type="CTD" id="1292"/>
<dbReference type="PROSITE" id="PS50234">
    <property type="entry name" value="VWFA"/>
    <property type="match status" value="3"/>
</dbReference>
<dbReference type="Pfam" id="PF00092">
    <property type="entry name" value="VWA"/>
    <property type="match status" value="3"/>
</dbReference>
<feature type="domain" description="VWFA" evidence="15">
    <location>
        <begin position="827"/>
        <end position="1009"/>
    </location>
</feature>
<keyword evidence="5" id="KW-0677">Repeat</keyword>
<dbReference type="InterPro" id="IPR008160">
    <property type="entry name" value="Collagen"/>
</dbReference>
<feature type="region of interest" description="Disordered" evidence="13">
    <location>
        <begin position="245"/>
        <end position="575"/>
    </location>
</feature>
<dbReference type="InterPro" id="IPR036465">
    <property type="entry name" value="vWFA_dom_sf"/>
</dbReference>
<dbReference type="KEGG" id="char:105896655"/>
<evidence type="ECO:0000256" key="5">
    <source>
        <dbReference type="ARBA" id="ARBA00022737"/>
    </source>
</evidence>
<feature type="chain" id="PRO_5027917144" description="Collagen alpha-2(VI) chain" evidence="14">
    <location>
        <begin position="22"/>
        <end position="1014"/>
    </location>
</feature>
<dbReference type="GO" id="GO:0007517">
    <property type="term" value="P:muscle organ development"/>
    <property type="evidence" value="ECO:0007669"/>
    <property type="project" value="Ensembl"/>
</dbReference>
<keyword evidence="3" id="KW-0272">Extracellular matrix</keyword>
<comment type="similarity">
    <text evidence="11">Belongs to the type VI collagen family.</text>
</comment>
<dbReference type="PRINTS" id="PR00453">
    <property type="entry name" value="VWFADOMAIN"/>
</dbReference>
<evidence type="ECO:0000313" key="17">
    <source>
        <dbReference type="RefSeq" id="XP_012678896.1"/>
    </source>
</evidence>
<feature type="domain" description="VWFA" evidence="15">
    <location>
        <begin position="33"/>
        <end position="222"/>
    </location>
</feature>
<evidence type="ECO:0000313" key="16">
    <source>
        <dbReference type="Proteomes" id="UP000515152"/>
    </source>
</evidence>
<keyword evidence="6" id="KW-0130">Cell adhesion</keyword>
<gene>
    <name evidence="17" type="primary">col6a2</name>
</gene>
<feature type="compositionally biased region" description="Basic and acidic residues" evidence="13">
    <location>
        <begin position="335"/>
        <end position="347"/>
    </location>
</feature>
<dbReference type="FunFam" id="3.40.50.410:FF:000027">
    <property type="entry name" value="collagen alpha-2(VI) chain isoform X1"/>
    <property type="match status" value="1"/>
</dbReference>
<dbReference type="OrthoDB" id="9944853at2759"/>
<evidence type="ECO:0000256" key="2">
    <source>
        <dbReference type="ARBA" id="ARBA00022525"/>
    </source>
</evidence>
<evidence type="ECO:0000256" key="1">
    <source>
        <dbReference type="ARBA" id="ARBA00004498"/>
    </source>
</evidence>
<feature type="compositionally biased region" description="Gly residues" evidence="13">
    <location>
        <begin position="400"/>
        <end position="409"/>
    </location>
</feature>
<feature type="compositionally biased region" description="Low complexity" evidence="13">
    <location>
        <begin position="455"/>
        <end position="471"/>
    </location>
</feature>
<evidence type="ECO:0000256" key="3">
    <source>
        <dbReference type="ARBA" id="ARBA00022530"/>
    </source>
</evidence>